<evidence type="ECO:0000313" key="1">
    <source>
        <dbReference type="EMBL" id="SYW86250.1"/>
    </source>
</evidence>
<reference evidence="1" key="1">
    <citation type="submission" date="2018-08" db="EMBL/GenBank/DDBJ databases">
        <authorList>
            <person name="Guldener U."/>
        </authorList>
    </citation>
    <scope>NUCLEOTIDE SEQUENCE</scope>
    <source>
        <strain evidence="1">UB2</strain>
    </source>
</reference>
<dbReference type="EMBL" id="ULHB01000270">
    <property type="protein sequence ID" value="SYW86250.1"/>
    <property type="molecule type" value="Genomic_DNA"/>
</dbReference>
<dbReference type="AlphaFoldDB" id="A0A8H8TWH5"/>
<dbReference type="Proteomes" id="UP000658997">
    <property type="component" value="Unassembled WGS sequence"/>
</dbReference>
<comment type="caution">
    <text evidence="1">The sequence shown here is derived from an EMBL/GenBank/DDBJ whole genome shotgun (WGS) entry which is preliminary data.</text>
</comment>
<protein>
    <submittedName>
        <fullName evidence="1">Uncharacterized protein</fullName>
    </submittedName>
</protein>
<sequence length="194" mass="21340">MASSWDTMDLYTITLSSRYPTSPWTPTTSSTCTRRSMQGFAKVGFGWSPTQSSNSAFTSWNMAVHPSWNSSKWLVTSSQKGISKPPASFVANAKLSTRATFLLWNGLATSTHSCSTMLCIVYIQFASTTLCLTDPLPASTVALIKWAGQHHSTNKTYHSVKHNLTILKSWHINLGLSTTSFDDACLTQVLQGYK</sequence>
<keyword evidence="2" id="KW-1185">Reference proteome</keyword>
<name>A0A8H8TWH5_9BASI</name>
<gene>
    <name evidence="1" type="ORF">UBRO2_05970</name>
</gene>
<accession>A0A8H8TWH5</accession>
<organism evidence="1 2">
    <name type="scientific">Ustilago bromivora</name>
    <dbReference type="NCBI Taxonomy" id="307758"/>
    <lineage>
        <taxon>Eukaryota</taxon>
        <taxon>Fungi</taxon>
        <taxon>Dikarya</taxon>
        <taxon>Basidiomycota</taxon>
        <taxon>Ustilaginomycotina</taxon>
        <taxon>Ustilaginomycetes</taxon>
        <taxon>Ustilaginales</taxon>
        <taxon>Ustilaginaceae</taxon>
        <taxon>Ustilago</taxon>
    </lineage>
</organism>
<evidence type="ECO:0000313" key="2">
    <source>
        <dbReference type="Proteomes" id="UP000658997"/>
    </source>
</evidence>
<proteinExistence type="predicted"/>